<evidence type="ECO:0000313" key="1">
    <source>
        <dbReference type="EMBL" id="MCI21976.1"/>
    </source>
</evidence>
<reference evidence="1 2" key="1">
    <citation type="journal article" date="2018" name="Front. Plant Sci.">
        <title>Red Clover (Trifolium pratense) and Zigzag Clover (T. medium) - A Picture of Genomic Similarities and Differences.</title>
        <authorList>
            <person name="Dluhosova J."/>
            <person name="Istvanek J."/>
            <person name="Nedelnik J."/>
            <person name="Repkova J."/>
        </authorList>
    </citation>
    <scope>NUCLEOTIDE SEQUENCE [LARGE SCALE GENOMIC DNA]</scope>
    <source>
        <strain evidence="2">cv. 10/8</strain>
        <tissue evidence="1">Leaf</tissue>
    </source>
</reference>
<comment type="caution">
    <text evidence="1">The sequence shown here is derived from an EMBL/GenBank/DDBJ whole genome shotgun (WGS) entry which is preliminary data.</text>
</comment>
<dbReference type="AlphaFoldDB" id="A0A392QEN3"/>
<organism evidence="1 2">
    <name type="scientific">Trifolium medium</name>
    <dbReference type="NCBI Taxonomy" id="97028"/>
    <lineage>
        <taxon>Eukaryota</taxon>
        <taxon>Viridiplantae</taxon>
        <taxon>Streptophyta</taxon>
        <taxon>Embryophyta</taxon>
        <taxon>Tracheophyta</taxon>
        <taxon>Spermatophyta</taxon>
        <taxon>Magnoliopsida</taxon>
        <taxon>eudicotyledons</taxon>
        <taxon>Gunneridae</taxon>
        <taxon>Pentapetalae</taxon>
        <taxon>rosids</taxon>
        <taxon>fabids</taxon>
        <taxon>Fabales</taxon>
        <taxon>Fabaceae</taxon>
        <taxon>Papilionoideae</taxon>
        <taxon>50 kb inversion clade</taxon>
        <taxon>NPAAA clade</taxon>
        <taxon>Hologalegina</taxon>
        <taxon>IRL clade</taxon>
        <taxon>Trifolieae</taxon>
        <taxon>Trifolium</taxon>
    </lineage>
</organism>
<dbReference type="EMBL" id="LXQA010127858">
    <property type="protein sequence ID" value="MCI21976.1"/>
    <property type="molecule type" value="Genomic_DNA"/>
</dbReference>
<proteinExistence type="predicted"/>
<accession>A0A392QEN3</accession>
<name>A0A392QEN3_9FABA</name>
<sequence length="23" mass="2363">FIFVLHGAVTVTSAHGVSHALKA</sequence>
<dbReference type="Proteomes" id="UP000265520">
    <property type="component" value="Unassembled WGS sequence"/>
</dbReference>
<protein>
    <submittedName>
        <fullName evidence="1">Uncharacterized protein</fullName>
    </submittedName>
</protein>
<keyword evidence="2" id="KW-1185">Reference proteome</keyword>
<feature type="non-terminal residue" evidence="1">
    <location>
        <position position="1"/>
    </location>
</feature>
<evidence type="ECO:0000313" key="2">
    <source>
        <dbReference type="Proteomes" id="UP000265520"/>
    </source>
</evidence>